<dbReference type="STRING" id="573413.Spirs_1758"/>
<dbReference type="HOGENOM" id="CLU_002755_1_2_12"/>
<dbReference type="Pfam" id="PF00873">
    <property type="entry name" value="ACR_tran"/>
    <property type="match status" value="2"/>
</dbReference>
<keyword evidence="1" id="KW-1133">Transmembrane helix</keyword>
<dbReference type="GO" id="GO:0042910">
    <property type="term" value="F:xenobiotic transmembrane transporter activity"/>
    <property type="evidence" value="ECO:0007669"/>
    <property type="project" value="TreeGrafter"/>
</dbReference>
<organism evidence="2 3">
    <name type="scientific">Sediminispirochaeta smaragdinae (strain DSM 11293 / JCM 15392 / SEBR 4228)</name>
    <name type="common">Spirochaeta smaragdinae</name>
    <dbReference type="NCBI Taxonomy" id="573413"/>
    <lineage>
        <taxon>Bacteria</taxon>
        <taxon>Pseudomonadati</taxon>
        <taxon>Spirochaetota</taxon>
        <taxon>Spirochaetia</taxon>
        <taxon>Spirochaetales</taxon>
        <taxon>Spirochaetaceae</taxon>
        <taxon>Sediminispirochaeta</taxon>
    </lineage>
</organism>
<sequence>METDNSPRSLHPKRKLFLLITLMLLSLIFSRSIDLGYLPESGMKAISVQIEYKGVFQEQIERLITSPLENELQSIPGIKRISSVCEQESATITIFFHDTAQLDRSYLLVRDVTERLYASLPEGVQRPVLLKSDMKSRPVFILAVDYDQDISEEELRTRFENVEGTGRVEIGGAPQKEVQIRFSPWLLAHCGLTLSDLNNALGSWNLIRSWNVANHLPAIVDSRVRSISDIAQLPVGRNLRIGDVADISLDQTPRKSLALFNGKASILVSVSKAGDANSVRLCAGLREASKAIPNATIVYDHGAHIESALKQVAINIGIGILAVSLLTMLILKRAAPALLICLNIPFSLVITIAGLKVFGFSLDIMTLSGLAVGTGMVIDAGVVFVEDESHYSRYSILVSGISTISVFLPLIFAPHSLQTAYAGIALSISMMITASMLYVFFILPDLLASMEGDKGNQVKIEEKSSPMKGHAIISRIRLPVIIALPLICLAVFYLAAGMQIQESDPAEQESFRFYLEFPPGANLDMVQSRASGPLSRISSIAGVKFFSATLKPERVEASVHLVPGGDHYSVRSAIQNVTRAIPEAFLYFPEKGAEDQSLSIITTGPETERLKAINADLAKRIQAELGYDDIVFHYKEVLPTNYLSFDSDYLTLSSTLPISLYNYLFSSLSGPVTGKWYTPLLPQGYADIRFFASQAGGYSTKQLLSMTVPLGNGSYTRVDSIATLDKRQETGNIYHFGRERSATMSVSVPRDAIKDAIEHLRLLSDASDYPTGYRSYVAPYYLETARQQQQLILVLVLSTACVFIVLMFHFEKITSTLLCMLQIPLSFSLPLIYFFLSHRAVDSAALIGLILVGGIAVNNGVLVLNELKGIEKNGRTIGLALRKKSPSIIISSLTTIAGIIPLLFKGNQSQAILASFSLTIALGVGASMLFLYLSFFALFPISHRPTSHRR</sequence>
<proteinExistence type="predicted"/>
<feature type="transmembrane region" description="Helical" evidence="1">
    <location>
        <begin position="817"/>
        <end position="837"/>
    </location>
</feature>
<dbReference type="Gene3D" id="1.20.1640.10">
    <property type="entry name" value="Multidrug efflux transporter AcrB transmembrane domain"/>
    <property type="match status" value="2"/>
</dbReference>
<keyword evidence="3" id="KW-1185">Reference proteome</keyword>
<feature type="transmembrane region" description="Helical" evidence="1">
    <location>
        <begin position="338"/>
        <end position="358"/>
    </location>
</feature>
<feature type="transmembrane region" description="Helical" evidence="1">
    <location>
        <begin position="419"/>
        <end position="443"/>
    </location>
</feature>
<name>E1R164_SEDSS</name>
<dbReference type="PANTHER" id="PTHR32063">
    <property type="match status" value="1"/>
</dbReference>
<reference evidence="2 3" key="1">
    <citation type="journal article" date="2010" name="Stand. Genomic Sci.">
        <title>Complete genome sequence of Spirochaeta smaragdinae type strain (SEBR 4228).</title>
        <authorList>
            <person name="Mavromatis K."/>
            <person name="Yasawong M."/>
            <person name="Chertkov O."/>
            <person name="Lapidus A."/>
            <person name="Lucas S."/>
            <person name="Nolan M."/>
            <person name="Del Rio T.G."/>
            <person name="Tice H."/>
            <person name="Cheng J.F."/>
            <person name="Pitluck S."/>
            <person name="Liolios K."/>
            <person name="Ivanova N."/>
            <person name="Tapia R."/>
            <person name="Han C."/>
            <person name="Bruce D."/>
            <person name="Goodwin L."/>
            <person name="Pati A."/>
            <person name="Chen A."/>
            <person name="Palaniappan K."/>
            <person name="Land M."/>
            <person name="Hauser L."/>
            <person name="Chang Y.J."/>
            <person name="Jeffries C.D."/>
            <person name="Detter J.C."/>
            <person name="Rohde M."/>
            <person name="Brambilla E."/>
            <person name="Spring S."/>
            <person name="Goker M."/>
            <person name="Sikorski J."/>
            <person name="Woyke T."/>
            <person name="Bristow J."/>
            <person name="Eisen J.A."/>
            <person name="Markowitz V."/>
            <person name="Hugenholtz P."/>
            <person name="Klenk H.P."/>
            <person name="Kyrpides N.C."/>
        </authorList>
    </citation>
    <scope>NUCLEOTIDE SEQUENCE [LARGE SCALE GENOMIC DNA]</scope>
    <source>
        <strain evidence="3">DSM 11293 / JCM 15392 / SEBR 4228</strain>
    </source>
</reference>
<dbReference type="GO" id="GO:0005886">
    <property type="term" value="C:plasma membrane"/>
    <property type="evidence" value="ECO:0007669"/>
    <property type="project" value="TreeGrafter"/>
</dbReference>
<dbReference type="EMBL" id="CP002116">
    <property type="protein sequence ID" value="ADK80884.1"/>
    <property type="molecule type" value="Genomic_DNA"/>
</dbReference>
<dbReference type="PRINTS" id="PR00702">
    <property type="entry name" value="ACRIFLAVINRP"/>
</dbReference>
<dbReference type="AlphaFoldDB" id="E1R164"/>
<feature type="transmembrane region" description="Helical" evidence="1">
    <location>
        <begin position="476"/>
        <end position="496"/>
    </location>
</feature>
<dbReference type="InterPro" id="IPR001036">
    <property type="entry name" value="Acrflvin-R"/>
</dbReference>
<dbReference type="OrthoDB" id="9798415at2"/>
<dbReference type="eggNOG" id="COG0841">
    <property type="taxonomic scope" value="Bacteria"/>
</dbReference>
<dbReference type="KEGG" id="ssm:Spirs_1758"/>
<protein>
    <submittedName>
        <fullName evidence="2">Acriflavin resistance protein</fullName>
    </submittedName>
</protein>
<feature type="transmembrane region" description="Helical" evidence="1">
    <location>
        <begin position="843"/>
        <end position="864"/>
    </location>
</feature>
<dbReference type="SUPFAM" id="SSF82714">
    <property type="entry name" value="Multidrug efflux transporter AcrB TolC docking domain, DN and DC subdomains"/>
    <property type="match status" value="1"/>
</dbReference>
<evidence type="ECO:0000256" key="1">
    <source>
        <dbReference type="SAM" id="Phobius"/>
    </source>
</evidence>
<dbReference type="Gene3D" id="3.30.70.1440">
    <property type="entry name" value="Multidrug efflux transporter AcrB pore domain"/>
    <property type="match status" value="1"/>
</dbReference>
<feature type="transmembrane region" description="Helical" evidence="1">
    <location>
        <begin position="364"/>
        <end position="385"/>
    </location>
</feature>
<keyword evidence="1" id="KW-0812">Transmembrane</keyword>
<feature type="transmembrane region" description="Helical" evidence="1">
    <location>
        <begin position="885"/>
        <end position="904"/>
    </location>
</feature>
<feature type="transmembrane region" description="Helical" evidence="1">
    <location>
        <begin position="791"/>
        <end position="810"/>
    </location>
</feature>
<dbReference type="InterPro" id="IPR027463">
    <property type="entry name" value="AcrB_DN_DC_subdom"/>
</dbReference>
<accession>E1R164</accession>
<dbReference type="Gene3D" id="3.30.2090.10">
    <property type="entry name" value="Multidrug efflux transporter AcrB TolC docking domain, DN and DC subdomains"/>
    <property type="match status" value="2"/>
</dbReference>
<feature type="transmembrane region" description="Helical" evidence="1">
    <location>
        <begin position="394"/>
        <end position="413"/>
    </location>
</feature>
<dbReference type="Proteomes" id="UP000002318">
    <property type="component" value="Chromosome"/>
</dbReference>
<evidence type="ECO:0000313" key="2">
    <source>
        <dbReference type="EMBL" id="ADK80884.1"/>
    </source>
</evidence>
<gene>
    <name evidence="2" type="ordered locus">Spirs_1758</name>
</gene>
<feature type="transmembrane region" description="Helical" evidence="1">
    <location>
        <begin position="312"/>
        <end position="331"/>
    </location>
</feature>
<dbReference type="SUPFAM" id="SSF82693">
    <property type="entry name" value="Multidrug efflux transporter AcrB pore domain, PN1, PN2, PC1 and PC2 subdomains"/>
    <property type="match status" value="2"/>
</dbReference>
<feature type="transmembrane region" description="Helical" evidence="1">
    <location>
        <begin position="916"/>
        <end position="941"/>
    </location>
</feature>
<evidence type="ECO:0000313" key="3">
    <source>
        <dbReference type="Proteomes" id="UP000002318"/>
    </source>
</evidence>
<dbReference type="Gene3D" id="3.30.70.1320">
    <property type="entry name" value="Multidrug efflux transporter AcrB pore domain like"/>
    <property type="match status" value="1"/>
</dbReference>
<keyword evidence="1" id="KW-0472">Membrane</keyword>
<dbReference type="PANTHER" id="PTHR32063:SF0">
    <property type="entry name" value="SWARMING MOTILITY PROTEIN SWRC"/>
    <property type="match status" value="1"/>
</dbReference>
<dbReference type="RefSeq" id="WP_013254348.1">
    <property type="nucleotide sequence ID" value="NC_014364.1"/>
</dbReference>
<dbReference type="SUPFAM" id="SSF82866">
    <property type="entry name" value="Multidrug efflux transporter AcrB transmembrane domain"/>
    <property type="match status" value="2"/>
</dbReference>
<dbReference type="Gene3D" id="3.30.70.1430">
    <property type="entry name" value="Multidrug efflux transporter AcrB pore domain"/>
    <property type="match status" value="2"/>
</dbReference>